<reference evidence="4" key="1">
    <citation type="submission" date="2022-07" db="EMBL/GenBank/DDBJ databases">
        <title>Identification and characterization of Bacillus thuringiensis and other Bacillus cereus group isolates from spinach by whole genome sequencing.</title>
        <authorList>
            <person name="Zao X."/>
            <person name="Zervas A."/>
            <person name="Hendriks M."/>
            <person name="Rajkovic A."/>
            <person name="Van Overbeek L."/>
            <person name="Hendriksen N.B."/>
            <person name="Uyttendaele M."/>
        </authorList>
    </citation>
    <scope>NUCLEOTIDE SEQUENCE</scope>
    <source>
        <strain evidence="4">781001F-1</strain>
    </source>
</reference>
<proteinExistence type="predicted"/>
<accession>A0AAW5L7X1</accession>
<feature type="domain" description="DUF6688" evidence="3">
    <location>
        <begin position="115"/>
        <end position="226"/>
    </location>
</feature>
<feature type="transmembrane region" description="Helical" evidence="1">
    <location>
        <begin position="61"/>
        <end position="82"/>
    </location>
</feature>
<dbReference type="Pfam" id="PF20394">
    <property type="entry name" value="DUF6688"/>
    <property type="match status" value="1"/>
</dbReference>
<dbReference type="EMBL" id="JANHEB010000045">
    <property type="protein sequence ID" value="MCQ6287664.1"/>
    <property type="molecule type" value="Genomic_DNA"/>
</dbReference>
<evidence type="ECO:0000259" key="3">
    <source>
        <dbReference type="Pfam" id="PF23543"/>
    </source>
</evidence>
<evidence type="ECO:0000313" key="5">
    <source>
        <dbReference type="Proteomes" id="UP001204643"/>
    </source>
</evidence>
<gene>
    <name evidence="4" type="ORF">NPM19_23765</name>
</gene>
<dbReference type="AlphaFoldDB" id="A0AAW5L7X1"/>
<keyword evidence="1" id="KW-0812">Transmembrane</keyword>
<evidence type="ECO:0000313" key="4">
    <source>
        <dbReference type="EMBL" id="MCQ6287664.1"/>
    </source>
</evidence>
<dbReference type="Proteomes" id="UP001204643">
    <property type="component" value="Unassembled WGS sequence"/>
</dbReference>
<dbReference type="InterPro" id="IPR056491">
    <property type="entry name" value="DUF6688_C"/>
</dbReference>
<keyword evidence="1" id="KW-1133">Transmembrane helix</keyword>
<name>A0AAW5L7X1_BACCE</name>
<keyword evidence="1" id="KW-0472">Membrane</keyword>
<feature type="transmembrane region" description="Helical" evidence="1">
    <location>
        <begin position="7"/>
        <end position="24"/>
    </location>
</feature>
<dbReference type="InterPro" id="IPR046510">
    <property type="entry name" value="DUF6688_N"/>
</dbReference>
<organism evidence="4 5">
    <name type="scientific">Bacillus cereus</name>
    <dbReference type="NCBI Taxonomy" id="1396"/>
    <lineage>
        <taxon>Bacteria</taxon>
        <taxon>Bacillati</taxon>
        <taxon>Bacillota</taxon>
        <taxon>Bacilli</taxon>
        <taxon>Bacillales</taxon>
        <taxon>Bacillaceae</taxon>
        <taxon>Bacillus</taxon>
        <taxon>Bacillus cereus group</taxon>
    </lineage>
</organism>
<dbReference type="Pfam" id="PF23543">
    <property type="entry name" value="DUF6688_C"/>
    <property type="match status" value="1"/>
</dbReference>
<protein>
    <submittedName>
        <fullName evidence="4">Uncharacterized protein</fullName>
    </submittedName>
</protein>
<sequence length="230" mass="26981">MRYIPVFCIQVGMLAFSLLFLAKLRNTLGYFIQSQNEKDYTQSNRIILLLNRISFGYQKMATVWMISLFPVLLIVQFILILFGQKPDSFIRVFMETSSFNYSKIPAPSPQIVSGDGHYLCTVSVKGHKNIVKPLRAGIRHGERITVNRQLLIANAFENVIEERVPKCHKVIRNFYDKYGYPISKHINTKWSADFVYILMKPLEWFFLFVLYTVDKNPENRIHIQYSELRK</sequence>
<comment type="caution">
    <text evidence="4">The sequence shown here is derived from an EMBL/GenBank/DDBJ whole genome shotgun (WGS) entry which is preliminary data.</text>
</comment>
<evidence type="ECO:0000256" key="1">
    <source>
        <dbReference type="SAM" id="Phobius"/>
    </source>
</evidence>
<feature type="domain" description="DUF6688" evidence="2">
    <location>
        <begin position="6"/>
        <end position="109"/>
    </location>
</feature>
<evidence type="ECO:0000259" key="2">
    <source>
        <dbReference type="Pfam" id="PF20394"/>
    </source>
</evidence>